<evidence type="ECO:0000313" key="3">
    <source>
        <dbReference type="EMBL" id="NKG19536.1"/>
    </source>
</evidence>
<keyword evidence="1" id="KW-0472">Membrane</keyword>
<protein>
    <recommendedName>
        <fullName evidence="2">DUF6286 domain-containing protein</fullName>
    </recommendedName>
</protein>
<keyword evidence="1" id="KW-0812">Transmembrane</keyword>
<comment type="caution">
    <text evidence="3">The sequence shown here is derived from an EMBL/GenBank/DDBJ whole genome shotgun (WGS) entry which is preliminary data.</text>
</comment>
<name>A0ABX1FZY8_9MICC</name>
<reference evidence="3 4" key="1">
    <citation type="submission" date="2020-04" db="EMBL/GenBank/DDBJ databases">
        <title>Paeniglutamicibacter sp. ANT13_2, a novel actinomycete isolated from sediment in Antarctica.</title>
        <authorList>
            <person name="Sakdapetsiri C."/>
            <person name="Pinyakong O."/>
        </authorList>
    </citation>
    <scope>NUCLEOTIDE SEQUENCE [LARGE SCALE GENOMIC DNA]</scope>
    <source>
        <strain evidence="3 4">ANT13_2</strain>
    </source>
</reference>
<dbReference type="RefSeq" id="WP_168150473.1">
    <property type="nucleotide sequence ID" value="NZ_JAAWVT010000001.1"/>
</dbReference>
<dbReference type="Proteomes" id="UP000746595">
    <property type="component" value="Unassembled WGS sequence"/>
</dbReference>
<dbReference type="EMBL" id="JAAWVT010000001">
    <property type="protein sequence ID" value="NKG19536.1"/>
    <property type="molecule type" value="Genomic_DNA"/>
</dbReference>
<feature type="domain" description="DUF6286" evidence="2">
    <location>
        <begin position="82"/>
        <end position="185"/>
    </location>
</feature>
<gene>
    <name evidence="3" type="ORF">HED64_02290</name>
</gene>
<keyword evidence="4" id="KW-1185">Reference proteome</keyword>
<sequence>MNTAPLAQTRSSSSAAGHRSTRWLASGIVALLLGAAAVGLIAMGINRYRDGQWPEAIESLSRDSSLTWGSAWGLAGAIALVIIGLTLLLLALLPGPRRNFVVPSDDLGAVRINAAGITRLIEHRTDSIDGVTNVKVRTQRGSVAVNVSTPLRETAELRRIVKTTTEAVLQESLQPPLPRINVNVRSLS</sequence>
<keyword evidence="1" id="KW-1133">Transmembrane helix</keyword>
<organism evidence="3 4">
    <name type="scientific">Paeniglutamicibacter terrestris</name>
    <dbReference type="NCBI Taxonomy" id="2723403"/>
    <lineage>
        <taxon>Bacteria</taxon>
        <taxon>Bacillati</taxon>
        <taxon>Actinomycetota</taxon>
        <taxon>Actinomycetes</taxon>
        <taxon>Micrococcales</taxon>
        <taxon>Micrococcaceae</taxon>
        <taxon>Paeniglutamicibacter</taxon>
    </lineage>
</organism>
<evidence type="ECO:0000313" key="4">
    <source>
        <dbReference type="Proteomes" id="UP000746595"/>
    </source>
</evidence>
<evidence type="ECO:0000256" key="1">
    <source>
        <dbReference type="SAM" id="Phobius"/>
    </source>
</evidence>
<feature type="transmembrane region" description="Helical" evidence="1">
    <location>
        <begin position="23"/>
        <end position="45"/>
    </location>
</feature>
<proteinExistence type="predicted"/>
<dbReference type="InterPro" id="IPR046253">
    <property type="entry name" value="DUF6286"/>
</dbReference>
<dbReference type="Pfam" id="PF19803">
    <property type="entry name" value="DUF6286"/>
    <property type="match status" value="1"/>
</dbReference>
<feature type="transmembrane region" description="Helical" evidence="1">
    <location>
        <begin position="71"/>
        <end position="93"/>
    </location>
</feature>
<evidence type="ECO:0000259" key="2">
    <source>
        <dbReference type="Pfam" id="PF19803"/>
    </source>
</evidence>
<accession>A0ABX1FZY8</accession>